<dbReference type="KEGG" id="tpro:Ga0080559_TMP373"/>
<feature type="domain" description="HAMP" evidence="13">
    <location>
        <begin position="187"/>
        <end position="238"/>
    </location>
</feature>
<evidence type="ECO:0000256" key="5">
    <source>
        <dbReference type="ARBA" id="ARBA00022679"/>
    </source>
</evidence>
<name>A0A1U7DCQ4_9RHOB</name>
<dbReference type="CDD" id="cd00075">
    <property type="entry name" value="HATPase"/>
    <property type="match status" value="1"/>
</dbReference>
<feature type="transmembrane region" description="Helical" evidence="11">
    <location>
        <begin position="12"/>
        <end position="36"/>
    </location>
</feature>
<dbReference type="RefSeq" id="WP_237218905.1">
    <property type="nucleotide sequence ID" value="NZ_CP014797.1"/>
</dbReference>
<gene>
    <name evidence="14" type="ORF">Ga0080559_TMP373</name>
</gene>
<evidence type="ECO:0000313" key="15">
    <source>
        <dbReference type="Proteomes" id="UP000186559"/>
    </source>
</evidence>
<dbReference type="SUPFAM" id="SSF55874">
    <property type="entry name" value="ATPase domain of HSP90 chaperone/DNA topoisomerase II/histidine kinase"/>
    <property type="match status" value="1"/>
</dbReference>
<dbReference type="Proteomes" id="UP000186559">
    <property type="component" value="Plasmid pTPRO1"/>
</dbReference>
<evidence type="ECO:0000256" key="7">
    <source>
        <dbReference type="ARBA" id="ARBA00022777"/>
    </source>
</evidence>
<keyword evidence="5 14" id="KW-0808">Transferase</keyword>
<keyword evidence="7 14" id="KW-0418">Kinase</keyword>
<dbReference type="InterPro" id="IPR050428">
    <property type="entry name" value="TCS_sensor_his_kinase"/>
</dbReference>
<dbReference type="PROSITE" id="PS50885">
    <property type="entry name" value="HAMP"/>
    <property type="match status" value="1"/>
</dbReference>
<dbReference type="InterPro" id="IPR003594">
    <property type="entry name" value="HATPase_dom"/>
</dbReference>
<evidence type="ECO:0000256" key="10">
    <source>
        <dbReference type="ARBA" id="ARBA00023136"/>
    </source>
</evidence>
<geneLocation type="plasmid" evidence="15">
    <name>ptpro1</name>
</geneLocation>
<protein>
    <recommendedName>
        <fullName evidence="3">histidine kinase</fullName>
        <ecNumber evidence="3">2.7.13.3</ecNumber>
    </recommendedName>
</protein>
<dbReference type="PRINTS" id="PR00344">
    <property type="entry name" value="BCTRLSENSOR"/>
</dbReference>
<keyword evidence="15" id="KW-1185">Reference proteome</keyword>
<dbReference type="InterPro" id="IPR036097">
    <property type="entry name" value="HisK_dim/P_sf"/>
</dbReference>
<dbReference type="PANTHER" id="PTHR45436">
    <property type="entry name" value="SENSOR HISTIDINE KINASE YKOH"/>
    <property type="match status" value="1"/>
</dbReference>
<dbReference type="GO" id="GO:0005886">
    <property type="term" value="C:plasma membrane"/>
    <property type="evidence" value="ECO:0007669"/>
    <property type="project" value="TreeGrafter"/>
</dbReference>
<dbReference type="InterPro" id="IPR004358">
    <property type="entry name" value="Sig_transdc_His_kin-like_C"/>
</dbReference>
<dbReference type="Pfam" id="PF13416">
    <property type="entry name" value="SBP_bac_8"/>
    <property type="match status" value="1"/>
</dbReference>
<dbReference type="SMART" id="SM00387">
    <property type="entry name" value="HATPase_c"/>
    <property type="match status" value="1"/>
</dbReference>
<evidence type="ECO:0000256" key="9">
    <source>
        <dbReference type="ARBA" id="ARBA00023012"/>
    </source>
</evidence>
<dbReference type="InterPro" id="IPR036890">
    <property type="entry name" value="HATPase_C_sf"/>
</dbReference>
<dbReference type="EC" id="2.7.13.3" evidence="3"/>
<evidence type="ECO:0000256" key="1">
    <source>
        <dbReference type="ARBA" id="ARBA00000085"/>
    </source>
</evidence>
<sequence length="802" mass="87811">MTDLRAHSLKRRLLVSMAAGFGALLLIISILLWNYARDASNRTFDLLLAGAALSVLERVSYNTDGPTVDLPQSAMDILALAADDRIVYRVFSPKYGELTGMADLPLPDTSGPSAEPVFYNADLDEGFRFVLQGRQITSSAGREWVFVQMGQTLNARKDQQLSLFLNGMGGLAVVSLIGLGFVWLAIRASLAPLHQIADTLLARSPRDLSPIEGDPPQEISGLFQAINGFIAQLGRNRALTERFIADVAHQTRTSLSALQGQLALASDAETPEALRERLGRTSAQAERTVRLTNQLLSNAMVSHRSEEAQLEPLDLRPLVRNTLAELLRERRLRKATLSFDDAGLPDGRGRIRGDAISIREALRNLIDNAIRHGGEDNTIVIRLDGDETTITLTVSDAGPGIAPADRLRATERFTSINRATAGSGLGLAIVRSVAEGHDARLTLGTSRLGGLRASILFRRLAVMLLAGLLALIAAPRAEADELLVHAATDPAAMRPLIEAFEARNPAVDVVYHDYQTVDLYQELLDPSPETVPDLVISSAMDLQVDLVNRGLAHRLRVPQAWQPPEWASWRSELFGFTFEPAAILYDRRVLPESNLPTSHRDLSSFIRDHEDELRGKIGGYDLRRSGIGYLFATQDTIQSVQAQRLMEVLGRANIRTFNTTASMVQATREGRICMALNIISSYAMALVADDPNIGVHFLDDYNLVMTRSAFVPRGARNPVRAEAFIGFLLSPEGQAILDAETPLFSLMPPAGGLTPPALPMPRSSTNFLPIRLGPSLLTFLDRIKREDFLRNWDSTLMGDPGP</sequence>
<evidence type="ECO:0000256" key="3">
    <source>
        <dbReference type="ARBA" id="ARBA00012438"/>
    </source>
</evidence>
<evidence type="ECO:0000256" key="2">
    <source>
        <dbReference type="ARBA" id="ARBA00004370"/>
    </source>
</evidence>
<dbReference type="InterPro" id="IPR005467">
    <property type="entry name" value="His_kinase_dom"/>
</dbReference>
<evidence type="ECO:0000259" key="12">
    <source>
        <dbReference type="PROSITE" id="PS50109"/>
    </source>
</evidence>
<dbReference type="InterPro" id="IPR003661">
    <property type="entry name" value="HisK_dim/P_dom"/>
</dbReference>
<dbReference type="InterPro" id="IPR003660">
    <property type="entry name" value="HAMP_dom"/>
</dbReference>
<dbReference type="SMART" id="SM00388">
    <property type="entry name" value="HisKA"/>
    <property type="match status" value="1"/>
</dbReference>
<evidence type="ECO:0000256" key="4">
    <source>
        <dbReference type="ARBA" id="ARBA00022553"/>
    </source>
</evidence>
<organism evidence="14 15">
    <name type="scientific">Salipiger profundus</name>
    <dbReference type="NCBI Taxonomy" id="1229727"/>
    <lineage>
        <taxon>Bacteria</taxon>
        <taxon>Pseudomonadati</taxon>
        <taxon>Pseudomonadota</taxon>
        <taxon>Alphaproteobacteria</taxon>
        <taxon>Rhodobacterales</taxon>
        <taxon>Roseobacteraceae</taxon>
        <taxon>Salipiger</taxon>
    </lineage>
</organism>
<accession>A0A1U7DCQ4</accession>
<keyword evidence="10 11" id="KW-0472">Membrane</keyword>
<dbReference type="GO" id="GO:0000155">
    <property type="term" value="F:phosphorelay sensor kinase activity"/>
    <property type="evidence" value="ECO:0007669"/>
    <property type="project" value="InterPro"/>
</dbReference>
<evidence type="ECO:0000256" key="11">
    <source>
        <dbReference type="SAM" id="Phobius"/>
    </source>
</evidence>
<dbReference type="CDD" id="cd00082">
    <property type="entry name" value="HisKA"/>
    <property type="match status" value="1"/>
</dbReference>
<evidence type="ECO:0000256" key="8">
    <source>
        <dbReference type="ARBA" id="ARBA00022989"/>
    </source>
</evidence>
<dbReference type="Gene3D" id="3.30.565.10">
    <property type="entry name" value="Histidine kinase-like ATPase, C-terminal domain"/>
    <property type="match status" value="1"/>
</dbReference>
<feature type="domain" description="Histidine kinase" evidence="12">
    <location>
        <begin position="246"/>
        <end position="461"/>
    </location>
</feature>
<keyword evidence="8 11" id="KW-1133">Transmembrane helix</keyword>
<keyword evidence="9" id="KW-0902">Two-component regulatory system</keyword>
<dbReference type="Pfam" id="PF02518">
    <property type="entry name" value="HATPase_c"/>
    <property type="match status" value="1"/>
</dbReference>
<dbReference type="Gene3D" id="3.40.190.10">
    <property type="entry name" value="Periplasmic binding protein-like II"/>
    <property type="match status" value="2"/>
</dbReference>
<dbReference type="AlphaFoldDB" id="A0A1U7DCQ4"/>
<keyword evidence="4" id="KW-0597">Phosphoprotein</keyword>
<dbReference type="Pfam" id="PF00512">
    <property type="entry name" value="HisKA"/>
    <property type="match status" value="1"/>
</dbReference>
<reference evidence="14 15" key="1">
    <citation type="submission" date="2016-03" db="EMBL/GenBank/DDBJ databases">
        <title>Deep-sea bacteria in the southern Pacific.</title>
        <authorList>
            <person name="Tang K."/>
        </authorList>
    </citation>
    <scope>NUCLEOTIDE SEQUENCE [LARGE SCALE GENOMIC DNA]</scope>
    <source>
        <strain evidence="14 15">JLT2016</strain>
        <plasmid evidence="15">Plasmid ptpro1</plasmid>
    </source>
</reference>
<dbReference type="SUPFAM" id="SSF47384">
    <property type="entry name" value="Homodimeric domain of signal transducing histidine kinase"/>
    <property type="match status" value="1"/>
</dbReference>
<dbReference type="Pfam" id="PF08521">
    <property type="entry name" value="2CSK_N"/>
    <property type="match status" value="1"/>
</dbReference>
<dbReference type="Gene3D" id="1.10.287.130">
    <property type="match status" value="1"/>
</dbReference>
<proteinExistence type="predicted"/>
<comment type="catalytic activity">
    <reaction evidence="1">
        <text>ATP + protein L-histidine = ADP + protein N-phospho-L-histidine.</text>
        <dbReference type="EC" id="2.7.13.3"/>
    </reaction>
</comment>
<evidence type="ECO:0000256" key="6">
    <source>
        <dbReference type="ARBA" id="ARBA00022692"/>
    </source>
</evidence>
<keyword evidence="6 11" id="KW-0812">Transmembrane</keyword>
<feature type="transmembrane region" description="Helical" evidence="11">
    <location>
        <begin position="163"/>
        <end position="186"/>
    </location>
</feature>
<evidence type="ECO:0000313" key="14">
    <source>
        <dbReference type="EMBL" id="APX25856.1"/>
    </source>
</evidence>
<dbReference type="EMBL" id="CP014797">
    <property type="protein sequence ID" value="APX25856.1"/>
    <property type="molecule type" value="Genomic_DNA"/>
</dbReference>
<dbReference type="PROSITE" id="PS50109">
    <property type="entry name" value="HIS_KIN"/>
    <property type="match status" value="1"/>
</dbReference>
<dbReference type="InterPro" id="IPR006059">
    <property type="entry name" value="SBP"/>
</dbReference>
<keyword evidence="14" id="KW-0614">Plasmid</keyword>
<dbReference type="PANTHER" id="PTHR45436:SF1">
    <property type="entry name" value="SENSOR PROTEIN QSEC"/>
    <property type="match status" value="1"/>
</dbReference>
<dbReference type="InterPro" id="IPR013727">
    <property type="entry name" value="2CSK_N"/>
</dbReference>
<comment type="subcellular location">
    <subcellularLocation>
        <location evidence="2">Membrane</location>
    </subcellularLocation>
</comment>
<dbReference type="SUPFAM" id="SSF53850">
    <property type="entry name" value="Periplasmic binding protein-like II"/>
    <property type="match status" value="1"/>
</dbReference>
<evidence type="ECO:0000259" key="13">
    <source>
        <dbReference type="PROSITE" id="PS50885"/>
    </source>
</evidence>